<evidence type="ECO:0000256" key="2">
    <source>
        <dbReference type="ARBA" id="ARBA00022679"/>
    </source>
</evidence>
<evidence type="ECO:0000313" key="4">
    <source>
        <dbReference type="Proteomes" id="UP000253970"/>
    </source>
</evidence>
<dbReference type="AlphaFoldDB" id="A0A369MD39"/>
<protein>
    <submittedName>
        <fullName evidence="3">Carnitine dehydratase</fullName>
    </submittedName>
</protein>
<evidence type="ECO:0000256" key="1">
    <source>
        <dbReference type="ARBA" id="ARBA00008383"/>
    </source>
</evidence>
<dbReference type="RefSeq" id="WP_114534233.1">
    <property type="nucleotide sequence ID" value="NZ_JAQDVM010000013.1"/>
</dbReference>
<gene>
    <name evidence="3" type="ORF">C1875_09985</name>
</gene>
<dbReference type="InterPro" id="IPR023606">
    <property type="entry name" value="CoA-Trfase_III_dom_1_sf"/>
</dbReference>
<comment type="similarity">
    <text evidence="1">Belongs to the CoA-transferase III family.</text>
</comment>
<dbReference type="PANTHER" id="PTHR48228">
    <property type="entry name" value="SUCCINYL-COA--D-CITRAMALATE COA-TRANSFERASE"/>
    <property type="match status" value="1"/>
</dbReference>
<dbReference type="Pfam" id="PF02515">
    <property type="entry name" value="CoA_transf_3"/>
    <property type="match status" value="1"/>
</dbReference>
<name>A0A369MD39_EGGLN</name>
<dbReference type="Proteomes" id="UP000253970">
    <property type="component" value="Unassembled WGS sequence"/>
</dbReference>
<dbReference type="GO" id="GO:0016740">
    <property type="term" value="F:transferase activity"/>
    <property type="evidence" value="ECO:0007669"/>
    <property type="project" value="UniProtKB-KW"/>
</dbReference>
<dbReference type="InterPro" id="IPR044855">
    <property type="entry name" value="CoA-Trfase_III_dom3_sf"/>
</dbReference>
<dbReference type="PANTHER" id="PTHR48228:SF6">
    <property type="entry name" value="L-CARNITINE COA-TRANSFERASE"/>
    <property type="match status" value="1"/>
</dbReference>
<dbReference type="Gene3D" id="3.40.50.10540">
    <property type="entry name" value="Crotonobetainyl-coa:carnitine coa-transferase, domain 1"/>
    <property type="match status" value="1"/>
</dbReference>
<dbReference type="InterPro" id="IPR003673">
    <property type="entry name" value="CoA-Trfase_fam_III"/>
</dbReference>
<dbReference type="InterPro" id="IPR050509">
    <property type="entry name" value="CoA-transferase_III"/>
</dbReference>
<keyword evidence="2" id="KW-0808">Transferase</keyword>
<evidence type="ECO:0000313" key="3">
    <source>
        <dbReference type="EMBL" id="RDB69409.1"/>
    </source>
</evidence>
<proteinExistence type="inferred from homology"/>
<sequence length="406" mass="45451">MKLSDKPEFGPLSNVRVVCAGVATAGPFAATMMSDFGADVVFVESPFVMDQYRTTDSLSYLNKERRNQRAVTFNLVKPAGQEAFLKLIEQADIFIENSRAGTWDKRGLTDEVLWEHNPKLVICHITGFGMTGDPEYLARGSYDSIGQALSGFMNLNGDPDGPPMQAPAYLCDYVVAMLASWSCLASYIKAQETGKGESIDCAQYEAMMLFSSCWPMDWFQYRLERKRAGASSPTFAGCGSYECKDGWLYVFILSTPTMKKGLPFFGLEFGSELYPEDQYAVFKGTEAGDILEEKVRAYCATHTVMEAERELNANGITANAILNYQQMEEHPQFIARENIVEWDGIEGEKVRGLSIAPRLKNYPAQVWRRPAHYGEDNEDVLAELGYSDEEIKAMYEAGLVRKDMTK</sequence>
<reference evidence="3 4" key="1">
    <citation type="journal article" date="2018" name="Elife">
        <title>Discovery and characterization of a prevalent human gut bacterial enzyme sufficient for the inactivation of a family of plant toxins.</title>
        <authorList>
            <person name="Koppel N."/>
            <person name="Bisanz J.E."/>
            <person name="Pandelia M.E."/>
            <person name="Turnbaugh P.J."/>
            <person name="Balskus E.P."/>
        </authorList>
    </citation>
    <scope>NUCLEOTIDE SEQUENCE [LARGE SCALE GENOMIC DNA]</scope>
    <source>
        <strain evidence="3 4">W1 BHI 6</strain>
    </source>
</reference>
<dbReference type="SUPFAM" id="SSF89796">
    <property type="entry name" value="CoA-transferase family III (CaiB/BaiF)"/>
    <property type="match status" value="1"/>
</dbReference>
<organism evidence="3 4">
    <name type="scientific">Eggerthella lenta</name>
    <name type="common">Eubacterium lentum</name>
    <dbReference type="NCBI Taxonomy" id="84112"/>
    <lineage>
        <taxon>Bacteria</taxon>
        <taxon>Bacillati</taxon>
        <taxon>Actinomycetota</taxon>
        <taxon>Coriobacteriia</taxon>
        <taxon>Eggerthellales</taxon>
        <taxon>Eggerthellaceae</taxon>
        <taxon>Eggerthella</taxon>
    </lineage>
</organism>
<accession>A0A369MD39</accession>
<comment type="caution">
    <text evidence="3">The sequence shown here is derived from an EMBL/GenBank/DDBJ whole genome shotgun (WGS) entry which is preliminary data.</text>
</comment>
<dbReference type="Gene3D" id="3.30.1540.10">
    <property type="entry name" value="formyl-coa transferase, domain 3"/>
    <property type="match status" value="1"/>
</dbReference>
<dbReference type="EMBL" id="PPTU01000014">
    <property type="protein sequence ID" value="RDB69409.1"/>
    <property type="molecule type" value="Genomic_DNA"/>
</dbReference>